<evidence type="ECO:0000259" key="3">
    <source>
        <dbReference type="PROSITE" id="PS51175"/>
    </source>
</evidence>
<dbReference type="PANTHER" id="PTHR34154:SF10">
    <property type="entry name" value="ASL1-LIKE GLYCOSYL HYDROLASE CATALYTIC DOMAIN-CONTAINING PROTEIN"/>
    <property type="match status" value="1"/>
</dbReference>
<evidence type="ECO:0000256" key="2">
    <source>
        <dbReference type="SAM" id="SignalP"/>
    </source>
</evidence>
<reference evidence="4 5" key="1">
    <citation type="submission" date="2020-03" db="EMBL/GenBank/DDBJ databases">
        <title>Genomic analysis of Bacteroides faecium CBA7301.</title>
        <authorList>
            <person name="Kim J."/>
            <person name="Roh S.W."/>
        </authorList>
    </citation>
    <scope>NUCLEOTIDE SEQUENCE [LARGE SCALE GENOMIC DNA]</scope>
    <source>
        <strain evidence="4 5">CBA7301</strain>
    </source>
</reference>
<dbReference type="InterPro" id="IPR008979">
    <property type="entry name" value="Galactose-bd-like_sf"/>
</dbReference>
<accession>A0A6H0KK64</accession>
<dbReference type="PANTHER" id="PTHR34154">
    <property type="entry name" value="ALKALI-SENSITIVE LINKAGE PROTEIN 1"/>
    <property type="match status" value="1"/>
</dbReference>
<evidence type="ECO:0000256" key="1">
    <source>
        <dbReference type="SAM" id="MobiDB-lite"/>
    </source>
</evidence>
<dbReference type="RefSeq" id="WP_167961336.1">
    <property type="nucleotide sequence ID" value="NZ_CP050831.1"/>
</dbReference>
<dbReference type="Gene3D" id="3.20.20.80">
    <property type="entry name" value="Glycosidases"/>
    <property type="match status" value="1"/>
</dbReference>
<dbReference type="SUPFAM" id="SSF51445">
    <property type="entry name" value="(Trans)glycosidases"/>
    <property type="match status" value="1"/>
</dbReference>
<dbReference type="InterPro" id="IPR041342">
    <property type="entry name" value="CBM35"/>
</dbReference>
<dbReference type="PROSITE" id="PS51257">
    <property type="entry name" value="PROKAR_LIPOPROTEIN"/>
    <property type="match status" value="1"/>
</dbReference>
<dbReference type="InterPro" id="IPR053183">
    <property type="entry name" value="ASL1"/>
</dbReference>
<dbReference type="PROSITE" id="PS51175">
    <property type="entry name" value="CBM6"/>
    <property type="match status" value="1"/>
</dbReference>
<keyword evidence="2" id="KW-0732">Signal</keyword>
<proteinExistence type="predicted"/>
<dbReference type="Pfam" id="PF18099">
    <property type="entry name" value="CBM_35_2"/>
    <property type="match status" value="1"/>
</dbReference>
<feature type="region of interest" description="Disordered" evidence="1">
    <location>
        <begin position="21"/>
        <end position="43"/>
    </location>
</feature>
<dbReference type="GO" id="GO:0071966">
    <property type="term" value="P:fungal-type cell wall polysaccharide metabolic process"/>
    <property type="evidence" value="ECO:0007669"/>
    <property type="project" value="TreeGrafter"/>
</dbReference>
<dbReference type="InterPro" id="IPR017853">
    <property type="entry name" value="GH"/>
</dbReference>
<dbReference type="Gene3D" id="2.60.120.260">
    <property type="entry name" value="Galactose-binding domain-like"/>
    <property type="match status" value="1"/>
</dbReference>
<feature type="signal peptide" evidence="2">
    <location>
        <begin position="1"/>
        <end position="22"/>
    </location>
</feature>
<dbReference type="SUPFAM" id="SSF49785">
    <property type="entry name" value="Galactose-binding domain-like"/>
    <property type="match status" value="1"/>
</dbReference>
<organism evidence="4 5">
    <name type="scientific">Bacteroides faecium</name>
    <dbReference type="NCBI Taxonomy" id="2715212"/>
    <lineage>
        <taxon>Bacteria</taxon>
        <taxon>Pseudomonadati</taxon>
        <taxon>Bacteroidota</taxon>
        <taxon>Bacteroidia</taxon>
        <taxon>Bacteroidales</taxon>
        <taxon>Bacteroidaceae</taxon>
        <taxon>Bacteroides</taxon>
    </lineage>
</organism>
<evidence type="ECO:0000313" key="5">
    <source>
        <dbReference type="Proteomes" id="UP000501780"/>
    </source>
</evidence>
<evidence type="ECO:0000313" key="4">
    <source>
        <dbReference type="EMBL" id="QIU93826.1"/>
    </source>
</evidence>
<name>A0A6H0KK64_9BACE</name>
<keyword evidence="5" id="KW-1185">Reference proteome</keyword>
<dbReference type="GO" id="GO:0030246">
    <property type="term" value="F:carbohydrate binding"/>
    <property type="evidence" value="ECO:0007669"/>
    <property type="project" value="InterPro"/>
</dbReference>
<feature type="chain" id="PRO_5026022532" evidence="2">
    <location>
        <begin position="23"/>
        <end position="443"/>
    </location>
</feature>
<protein>
    <submittedName>
        <fullName evidence="4">Carbohydrate-binding protein</fullName>
    </submittedName>
</protein>
<gene>
    <name evidence="4" type="ORF">BacF7301_06550</name>
</gene>
<sequence length="443" mass="49854">MKKIFYSLILSTLMFGACSASDDGVPQTPEDPDGTQEPQEEPVTYTGIQKRSVKRGVSYSFQLPKEDTQMLGSAISWAYNWGTEISSDLSTEFSKQQIDYCPMSWNANPDIAPKIRRYVNAHPECKYLLAYNEPNLTDQARMTPQEAAAQWPALRALASELNLKLISPAMNYGTLPDYSDPIKWLDEFFSNVPLSDVDGIAIHCYMESPSSLINYVSMFKKYGKPIWLTEFCAWPSSDKISISSQMNYMSETLHYLESDPDVFRYAWFIPRGIGPTDPSTGTTSNSLLPGKPNALTDLGTVFVNMSTLDKTAYYNKNQVIPAEHYSSINTVENLTSVSAHLRPTTDISGILDVYDLKQEQWLKYQLDAPKAGTYQLDIRYTSFRDNKVEITIDKGTAATLDLPNVDSKWTTVTTNIQLKAGKQTLRIKVTTGNIALNWLRFKD</sequence>
<dbReference type="Proteomes" id="UP000501780">
    <property type="component" value="Chromosome"/>
</dbReference>
<feature type="domain" description="CBM6" evidence="3">
    <location>
        <begin position="318"/>
        <end position="442"/>
    </location>
</feature>
<dbReference type="AlphaFoldDB" id="A0A6H0KK64"/>
<dbReference type="CDD" id="cd04080">
    <property type="entry name" value="CBM6_cellulase-like"/>
    <property type="match status" value="1"/>
</dbReference>
<feature type="compositionally biased region" description="Acidic residues" evidence="1">
    <location>
        <begin position="30"/>
        <end position="40"/>
    </location>
</feature>
<dbReference type="KEGG" id="bfc:BacF7301_06550"/>
<dbReference type="InterPro" id="IPR024655">
    <property type="entry name" value="Asl1_glyco_hydro_catalytic"/>
</dbReference>
<dbReference type="InterPro" id="IPR005084">
    <property type="entry name" value="CBM6"/>
</dbReference>
<dbReference type="Pfam" id="PF11790">
    <property type="entry name" value="Glyco_hydro_cc"/>
    <property type="match status" value="1"/>
</dbReference>
<dbReference type="EMBL" id="CP050831">
    <property type="protein sequence ID" value="QIU93826.1"/>
    <property type="molecule type" value="Genomic_DNA"/>
</dbReference>